<evidence type="ECO:0000256" key="4">
    <source>
        <dbReference type="ARBA" id="ARBA00023180"/>
    </source>
</evidence>
<name>A0AAW1QTI5_9CHLO</name>
<evidence type="ECO:0000256" key="5">
    <source>
        <dbReference type="RuleBase" id="RU361156"/>
    </source>
</evidence>
<gene>
    <name evidence="7" type="ORF">WJX72_011326</name>
</gene>
<evidence type="ECO:0000313" key="8">
    <source>
        <dbReference type="Proteomes" id="UP001489004"/>
    </source>
</evidence>
<dbReference type="InterPro" id="IPR033124">
    <property type="entry name" value="Ser_caboxypep_his_AS"/>
</dbReference>
<keyword evidence="5" id="KW-0645">Protease</keyword>
<dbReference type="SUPFAM" id="SSF53474">
    <property type="entry name" value="alpha/beta-Hydrolases"/>
    <property type="match status" value="1"/>
</dbReference>
<comment type="similarity">
    <text evidence="1 5">Belongs to the peptidase S10 family.</text>
</comment>
<dbReference type="PANTHER" id="PTHR11802">
    <property type="entry name" value="SERINE PROTEASE FAMILY S10 SERINE CARBOXYPEPTIDASE"/>
    <property type="match status" value="1"/>
</dbReference>
<evidence type="ECO:0000313" key="7">
    <source>
        <dbReference type="EMBL" id="KAK9824563.1"/>
    </source>
</evidence>
<evidence type="ECO:0000256" key="3">
    <source>
        <dbReference type="ARBA" id="ARBA00023157"/>
    </source>
</evidence>
<evidence type="ECO:0000256" key="6">
    <source>
        <dbReference type="SAM" id="MobiDB-lite"/>
    </source>
</evidence>
<dbReference type="EMBL" id="JALJOR010000002">
    <property type="protein sequence ID" value="KAK9824563.1"/>
    <property type="molecule type" value="Genomic_DNA"/>
</dbReference>
<dbReference type="EC" id="3.4.16.-" evidence="5"/>
<evidence type="ECO:0000256" key="2">
    <source>
        <dbReference type="ARBA" id="ARBA00022729"/>
    </source>
</evidence>
<dbReference type="FunFam" id="3.40.50.1820:FF:000211">
    <property type="entry name" value="Carboxypeptidase"/>
    <property type="match status" value="1"/>
</dbReference>
<dbReference type="Gene3D" id="3.40.50.11320">
    <property type="match status" value="1"/>
</dbReference>
<dbReference type="PRINTS" id="PR00724">
    <property type="entry name" value="CRBOXYPTASEC"/>
</dbReference>
<keyword evidence="5" id="KW-0378">Hydrolase</keyword>
<dbReference type="GO" id="GO:0006508">
    <property type="term" value="P:proteolysis"/>
    <property type="evidence" value="ECO:0007669"/>
    <property type="project" value="UniProtKB-KW"/>
</dbReference>
<dbReference type="InterPro" id="IPR018202">
    <property type="entry name" value="Ser_caboxypep_ser_AS"/>
</dbReference>
<keyword evidence="8" id="KW-1185">Reference proteome</keyword>
<dbReference type="InterPro" id="IPR001563">
    <property type="entry name" value="Peptidase_S10"/>
</dbReference>
<keyword evidence="4" id="KW-0325">Glycoprotein</keyword>
<keyword evidence="5" id="KW-0121">Carboxypeptidase</keyword>
<accession>A0AAW1QTI5</accession>
<dbReference type="PANTHER" id="PTHR11802:SF201">
    <property type="entry name" value="CARBOXYPEPTIDASE"/>
    <property type="match status" value="1"/>
</dbReference>
<evidence type="ECO:0000256" key="1">
    <source>
        <dbReference type="ARBA" id="ARBA00009431"/>
    </source>
</evidence>
<sequence>MQPKSLDHAGNGRKSTKAGDAARVAHATADYTEDAEKDRVTELPGWGKPEFELFSGYVTVDEEAGRALFYALAESTHSPKTDPLVLWLNGGPGCSSLAGGFMSELGPFYPTPGGKLQANRYSWTQAANIIFLESPAFVGWSYSNTTSDATVGDVRTAQDARIFLLKFLERFPQYANRPFWIAGESYGGHYVPNLALEILAGNESKDNPKINLQGFLVGNAWTDPQFDNEGAIDFWWSHAMVSDETRTGVRDHCNFSNIGPLAQDELQPLALQRRHIDDEECTKLINSMRFEMGDINIYDIYVDVCHYDRAFAEAKQLALQARGRPSALAASIPAPGQYDPCVDDEVAVYFNRPDVQRAMHANVTNLPYPWQSCAGEHVNYSLDDLFSSMLPKWHKLLQSGLKMLVYSGDVDGIVPVIGSRRWISSLGLPIRDPWRPWMSATGQVGGYVVRYDGLTFVTVRNAGHMVPYTQPERAFYLFSHWLQGKPL</sequence>
<organism evidence="7 8">
    <name type="scientific">[Myrmecia] bisecta</name>
    <dbReference type="NCBI Taxonomy" id="41462"/>
    <lineage>
        <taxon>Eukaryota</taxon>
        <taxon>Viridiplantae</taxon>
        <taxon>Chlorophyta</taxon>
        <taxon>core chlorophytes</taxon>
        <taxon>Trebouxiophyceae</taxon>
        <taxon>Trebouxiales</taxon>
        <taxon>Trebouxiaceae</taxon>
        <taxon>Myrmecia</taxon>
    </lineage>
</organism>
<comment type="caution">
    <text evidence="7">The sequence shown here is derived from an EMBL/GenBank/DDBJ whole genome shotgun (WGS) entry which is preliminary data.</text>
</comment>
<dbReference type="Gene3D" id="3.40.50.1820">
    <property type="entry name" value="alpha/beta hydrolase"/>
    <property type="match status" value="1"/>
</dbReference>
<dbReference type="Proteomes" id="UP001489004">
    <property type="component" value="Unassembled WGS sequence"/>
</dbReference>
<feature type="region of interest" description="Disordered" evidence="6">
    <location>
        <begin position="1"/>
        <end position="36"/>
    </location>
</feature>
<dbReference type="InterPro" id="IPR029058">
    <property type="entry name" value="AB_hydrolase_fold"/>
</dbReference>
<reference evidence="7 8" key="1">
    <citation type="journal article" date="2024" name="Nat. Commun.">
        <title>Phylogenomics reveals the evolutionary origins of lichenization in chlorophyte algae.</title>
        <authorList>
            <person name="Puginier C."/>
            <person name="Libourel C."/>
            <person name="Otte J."/>
            <person name="Skaloud P."/>
            <person name="Haon M."/>
            <person name="Grisel S."/>
            <person name="Petersen M."/>
            <person name="Berrin J.G."/>
            <person name="Delaux P.M."/>
            <person name="Dal Grande F."/>
            <person name="Keller J."/>
        </authorList>
    </citation>
    <scope>NUCLEOTIDE SEQUENCE [LARGE SCALE GENOMIC DNA]</scope>
    <source>
        <strain evidence="7 8">SAG 2043</strain>
    </source>
</reference>
<protein>
    <recommendedName>
        <fullName evidence="5">Carboxypeptidase</fullName>
        <ecNumber evidence="5">3.4.16.-</ecNumber>
    </recommendedName>
</protein>
<dbReference type="AlphaFoldDB" id="A0AAW1QTI5"/>
<dbReference type="FunFam" id="3.40.50.11320:FF:000002">
    <property type="entry name" value="Carboxypeptidase"/>
    <property type="match status" value="1"/>
</dbReference>
<dbReference type="Pfam" id="PF00450">
    <property type="entry name" value="Peptidase_S10"/>
    <property type="match status" value="1"/>
</dbReference>
<dbReference type="GO" id="GO:0004185">
    <property type="term" value="F:serine-type carboxypeptidase activity"/>
    <property type="evidence" value="ECO:0007669"/>
    <property type="project" value="UniProtKB-UniRule"/>
</dbReference>
<dbReference type="PROSITE" id="PS00131">
    <property type="entry name" value="CARBOXYPEPT_SER_SER"/>
    <property type="match status" value="1"/>
</dbReference>
<proteinExistence type="inferred from homology"/>
<keyword evidence="2" id="KW-0732">Signal</keyword>
<dbReference type="Gene3D" id="6.10.250.940">
    <property type="match status" value="1"/>
</dbReference>
<keyword evidence="3" id="KW-1015">Disulfide bond</keyword>
<dbReference type="PROSITE" id="PS00560">
    <property type="entry name" value="CARBOXYPEPT_SER_HIS"/>
    <property type="match status" value="1"/>
</dbReference>